<evidence type="ECO:0000256" key="1">
    <source>
        <dbReference type="SAM" id="MobiDB-lite"/>
    </source>
</evidence>
<sequence length="687" mass="77407">MIQTAQRYAMMTQLSRVGKRSRHHYSHFICSSSTSLSPRSARCKLNPSTYNHPRWSSGSSSNNNKNTNAFTTVAENNSMKKRRRHRRKKQSYSPLLQITSNHPKNTNPPHPSLFNTTTTSSNDIKLLTRKQLLRLTPKQRSNLHRHRLQQHKDSMSYLQQARTNVRSNLNYLGDTAGSNFKKNIKTIQRLFRGEEDVLKKEEVVVEGSSKQQQQQRLKQLINPQQQQEQVGLDWERLPSEIKQNVQSNLVTVQNWLHKATDGMIPSPSLVNAGGDGTTSSSSIGGSVATRVQQFHKAKQSRGLVMDRQWLAWNIALALLPGALIGIYLNSMQDEMKEYYAKLEEQERARILGPSAVIDGTTKGDNNSQQQQEEQSSNKKKEGMGISSALILEGGGVFDKVKMAVNDLFLGGVEERVGKARDVEDKDDDNNDDTTEQQQHLEEHSTTSTLIPTQHGESAIASTTNQSPSEAEATLDPAMKLLLQRIESLEKQLGIDDKGSNHNLSSSNEQEQEQREQIGKHIKTSRQSPMQIRRDASLASKWSKEEQVKKLRTEAEIVPTNNHDESDSNVESSITLWKFVQGMKSLVNNDVNSVREMIREKIRTIEDLLVTNSKEEEVNEANAVVEIIAEEVTVDNISSEKVDVLEIEEVTSAASAVENTPNEMEDDQAEDTEVKGFRAWISGLFFRK</sequence>
<keyword evidence="2" id="KW-0472">Membrane</keyword>
<keyword evidence="4" id="KW-1185">Reference proteome</keyword>
<evidence type="ECO:0000256" key="2">
    <source>
        <dbReference type="SAM" id="Phobius"/>
    </source>
</evidence>
<feature type="compositionally biased region" description="Low complexity" evidence="1">
    <location>
        <begin position="365"/>
        <end position="374"/>
    </location>
</feature>
<feature type="transmembrane region" description="Helical" evidence="2">
    <location>
        <begin position="309"/>
        <end position="328"/>
    </location>
</feature>
<proteinExistence type="predicted"/>
<protein>
    <submittedName>
        <fullName evidence="3">Uncharacterized protein</fullName>
    </submittedName>
</protein>
<feature type="region of interest" description="Disordered" evidence="1">
    <location>
        <begin position="493"/>
        <end position="538"/>
    </location>
</feature>
<gene>
    <name evidence="3" type="ORF">QTG54_014235</name>
</gene>
<evidence type="ECO:0000313" key="4">
    <source>
        <dbReference type="Proteomes" id="UP001224775"/>
    </source>
</evidence>
<feature type="compositionally biased region" description="Low complexity" evidence="1">
    <location>
        <begin position="56"/>
        <end position="68"/>
    </location>
</feature>
<dbReference type="AlphaFoldDB" id="A0AAD8XX15"/>
<dbReference type="EMBL" id="JATAAI010000035">
    <property type="protein sequence ID" value="KAK1735169.1"/>
    <property type="molecule type" value="Genomic_DNA"/>
</dbReference>
<keyword evidence="2" id="KW-0812">Transmembrane</keyword>
<comment type="caution">
    <text evidence="3">The sequence shown here is derived from an EMBL/GenBank/DDBJ whole genome shotgun (WGS) entry which is preliminary data.</text>
</comment>
<feature type="compositionally biased region" description="Polar residues" evidence="1">
    <location>
        <begin position="112"/>
        <end position="121"/>
    </location>
</feature>
<keyword evidence="2" id="KW-1133">Transmembrane helix</keyword>
<feature type="region of interest" description="Disordered" evidence="1">
    <location>
        <begin position="45"/>
        <end position="121"/>
    </location>
</feature>
<feature type="compositionally biased region" description="Basic residues" evidence="1">
    <location>
        <begin position="79"/>
        <end position="90"/>
    </location>
</feature>
<feature type="compositionally biased region" description="Polar residues" evidence="1">
    <location>
        <begin position="91"/>
        <end position="105"/>
    </location>
</feature>
<feature type="compositionally biased region" description="Acidic residues" evidence="1">
    <location>
        <begin position="424"/>
        <end position="434"/>
    </location>
</feature>
<feature type="region of interest" description="Disordered" evidence="1">
    <location>
        <begin position="419"/>
        <end position="471"/>
    </location>
</feature>
<organism evidence="3 4">
    <name type="scientific">Skeletonema marinoi</name>
    <dbReference type="NCBI Taxonomy" id="267567"/>
    <lineage>
        <taxon>Eukaryota</taxon>
        <taxon>Sar</taxon>
        <taxon>Stramenopiles</taxon>
        <taxon>Ochrophyta</taxon>
        <taxon>Bacillariophyta</taxon>
        <taxon>Coscinodiscophyceae</taxon>
        <taxon>Thalassiosirophycidae</taxon>
        <taxon>Thalassiosirales</taxon>
        <taxon>Skeletonemataceae</taxon>
        <taxon>Skeletonema</taxon>
        <taxon>Skeletonema marinoi-dohrnii complex</taxon>
    </lineage>
</organism>
<feature type="compositionally biased region" description="Polar residues" evidence="1">
    <location>
        <begin position="445"/>
        <end position="468"/>
    </location>
</feature>
<accession>A0AAD8XX15</accession>
<reference evidence="3" key="1">
    <citation type="submission" date="2023-06" db="EMBL/GenBank/DDBJ databases">
        <title>Survivors Of The Sea: Transcriptome response of Skeletonema marinoi to long-term dormancy.</title>
        <authorList>
            <person name="Pinder M.I.M."/>
            <person name="Kourtchenko O."/>
            <person name="Robertson E.K."/>
            <person name="Larsson T."/>
            <person name="Maumus F."/>
            <person name="Osuna-Cruz C.M."/>
            <person name="Vancaester E."/>
            <person name="Stenow R."/>
            <person name="Vandepoele K."/>
            <person name="Ploug H."/>
            <person name="Bruchert V."/>
            <person name="Godhe A."/>
            <person name="Topel M."/>
        </authorList>
    </citation>
    <scope>NUCLEOTIDE SEQUENCE</scope>
    <source>
        <strain evidence="3">R05AC</strain>
    </source>
</reference>
<dbReference type="Proteomes" id="UP001224775">
    <property type="component" value="Unassembled WGS sequence"/>
</dbReference>
<feature type="region of interest" description="Disordered" evidence="1">
    <location>
        <begin position="356"/>
        <end position="381"/>
    </location>
</feature>
<name>A0AAD8XX15_9STRA</name>
<evidence type="ECO:0000313" key="3">
    <source>
        <dbReference type="EMBL" id="KAK1735169.1"/>
    </source>
</evidence>